<organism evidence="3 4">
    <name type="scientific">Marinobacterium stanieri</name>
    <dbReference type="NCBI Taxonomy" id="49186"/>
    <lineage>
        <taxon>Bacteria</taxon>
        <taxon>Pseudomonadati</taxon>
        <taxon>Pseudomonadota</taxon>
        <taxon>Gammaproteobacteria</taxon>
        <taxon>Oceanospirillales</taxon>
        <taxon>Oceanospirillaceae</taxon>
        <taxon>Marinobacterium</taxon>
    </lineage>
</organism>
<dbReference type="Pfam" id="PF08279">
    <property type="entry name" value="HTH_11"/>
    <property type="match status" value="1"/>
</dbReference>
<dbReference type="RefSeq" id="WP_076462234.1">
    <property type="nucleotide sequence ID" value="NZ_FTMN01000003.1"/>
</dbReference>
<dbReference type="Gene3D" id="1.10.10.10">
    <property type="entry name" value="Winged helix-like DNA-binding domain superfamily/Winged helix DNA-binding domain"/>
    <property type="match status" value="1"/>
</dbReference>
<protein>
    <submittedName>
        <fullName evidence="3">Predicted DNA-binding transcriptional regulator YafY, contains an HTH and WYL domains</fullName>
    </submittedName>
</protein>
<dbReference type="PROSITE" id="PS52050">
    <property type="entry name" value="WYL"/>
    <property type="match status" value="1"/>
</dbReference>
<dbReference type="SUPFAM" id="SSF46785">
    <property type="entry name" value="Winged helix' DNA-binding domain"/>
    <property type="match status" value="1"/>
</dbReference>
<feature type="domain" description="WYL" evidence="2">
    <location>
        <begin position="137"/>
        <end position="202"/>
    </location>
</feature>
<dbReference type="InterPro" id="IPR036390">
    <property type="entry name" value="WH_DNA-bd_sf"/>
</dbReference>
<evidence type="ECO:0000259" key="1">
    <source>
        <dbReference type="Pfam" id="PF08279"/>
    </source>
</evidence>
<dbReference type="AlphaFoldDB" id="A0A1N6R375"/>
<dbReference type="EMBL" id="FTMN01000003">
    <property type="protein sequence ID" value="SIQ23122.1"/>
    <property type="molecule type" value="Genomic_DNA"/>
</dbReference>
<dbReference type="InterPro" id="IPR026881">
    <property type="entry name" value="WYL_dom"/>
</dbReference>
<sequence length="232" mass="26208">MSRTERLLDILQILRRHRRPVRGAVLAEETGISLRTLYRDIATLQSMGAEIDGEPGLGYVLKPGFLLPPLMFSPEEIEALALGLKWAGTRTDGPLGQAARDAMAKLGAVLPDELRRRFDDDGLVVVPCGPQPEREDLPLIRKALSDECKLLLDYSDQKGAKTQRIVWPVTVGFFDSVQVLAAWCELRDDYRHFRIDRIQGAQLLTEKTPRRRSQMMKEWRKTLLTETDSGGQ</sequence>
<proteinExistence type="predicted"/>
<evidence type="ECO:0000313" key="4">
    <source>
        <dbReference type="Proteomes" id="UP000186895"/>
    </source>
</evidence>
<dbReference type="PANTHER" id="PTHR34580">
    <property type="match status" value="1"/>
</dbReference>
<evidence type="ECO:0000259" key="2">
    <source>
        <dbReference type="Pfam" id="PF13280"/>
    </source>
</evidence>
<keyword evidence="3" id="KW-0238">DNA-binding</keyword>
<keyword evidence="4" id="KW-1185">Reference proteome</keyword>
<dbReference type="Proteomes" id="UP000186895">
    <property type="component" value="Unassembled WGS sequence"/>
</dbReference>
<dbReference type="Pfam" id="PF13280">
    <property type="entry name" value="WYL"/>
    <property type="match status" value="1"/>
</dbReference>
<dbReference type="GO" id="GO:0003677">
    <property type="term" value="F:DNA binding"/>
    <property type="evidence" value="ECO:0007669"/>
    <property type="project" value="UniProtKB-KW"/>
</dbReference>
<accession>A0A1N6R375</accession>
<evidence type="ECO:0000313" key="3">
    <source>
        <dbReference type="EMBL" id="SIQ23122.1"/>
    </source>
</evidence>
<reference evidence="3 4" key="1">
    <citation type="submission" date="2017-01" db="EMBL/GenBank/DDBJ databases">
        <authorList>
            <person name="Mah S.A."/>
            <person name="Swanson W.J."/>
            <person name="Moy G.W."/>
            <person name="Vacquier V.D."/>
        </authorList>
    </citation>
    <scope>NUCLEOTIDE SEQUENCE [LARGE SCALE GENOMIC DNA]</scope>
    <source>
        <strain evidence="3 4">DSM 7027</strain>
    </source>
</reference>
<dbReference type="InterPro" id="IPR051534">
    <property type="entry name" value="CBASS_pafABC_assoc_protein"/>
</dbReference>
<dbReference type="InterPro" id="IPR036388">
    <property type="entry name" value="WH-like_DNA-bd_sf"/>
</dbReference>
<dbReference type="STRING" id="49186.SAMN05421647_10377"/>
<dbReference type="PANTHER" id="PTHR34580:SF3">
    <property type="entry name" value="PROTEIN PAFB"/>
    <property type="match status" value="1"/>
</dbReference>
<name>A0A1N6R375_9GAMM</name>
<dbReference type="InterPro" id="IPR013196">
    <property type="entry name" value="HTH_11"/>
</dbReference>
<feature type="domain" description="Helix-turn-helix type 11" evidence="1">
    <location>
        <begin position="6"/>
        <end position="59"/>
    </location>
</feature>
<dbReference type="eggNOG" id="COG2378">
    <property type="taxonomic scope" value="Bacteria"/>
</dbReference>
<gene>
    <name evidence="3" type="ORF">SAMN05421647_10377</name>
</gene>